<gene>
    <name evidence="1" type="ORF">HannXRQ_Chr11g0352161</name>
</gene>
<protein>
    <submittedName>
        <fullName evidence="1">Uncharacterized protein</fullName>
    </submittedName>
</protein>
<dbReference type="AlphaFoldDB" id="A0A251TE67"/>
<reference evidence="2" key="1">
    <citation type="journal article" date="2017" name="Nature">
        <title>The sunflower genome provides insights into oil metabolism, flowering and Asterid evolution.</title>
        <authorList>
            <person name="Badouin H."/>
            <person name="Gouzy J."/>
            <person name="Grassa C.J."/>
            <person name="Murat F."/>
            <person name="Staton S.E."/>
            <person name="Cottret L."/>
            <person name="Lelandais-Briere C."/>
            <person name="Owens G.L."/>
            <person name="Carrere S."/>
            <person name="Mayjonade B."/>
            <person name="Legrand L."/>
            <person name="Gill N."/>
            <person name="Kane N.C."/>
            <person name="Bowers J.E."/>
            <person name="Hubner S."/>
            <person name="Bellec A."/>
            <person name="Berard A."/>
            <person name="Berges H."/>
            <person name="Blanchet N."/>
            <person name="Boniface M.C."/>
            <person name="Brunel D."/>
            <person name="Catrice O."/>
            <person name="Chaidir N."/>
            <person name="Claudel C."/>
            <person name="Donnadieu C."/>
            <person name="Faraut T."/>
            <person name="Fievet G."/>
            <person name="Helmstetter N."/>
            <person name="King M."/>
            <person name="Knapp S.J."/>
            <person name="Lai Z."/>
            <person name="Le Paslier M.C."/>
            <person name="Lippi Y."/>
            <person name="Lorenzon L."/>
            <person name="Mandel J.R."/>
            <person name="Marage G."/>
            <person name="Marchand G."/>
            <person name="Marquand E."/>
            <person name="Bret-Mestries E."/>
            <person name="Morien E."/>
            <person name="Nambeesan S."/>
            <person name="Nguyen T."/>
            <person name="Pegot-Espagnet P."/>
            <person name="Pouilly N."/>
            <person name="Raftis F."/>
            <person name="Sallet E."/>
            <person name="Schiex T."/>
            <person name="Thomas J."/>
            <person name="Vandecasteele C."/>
            <person name="Vares D."/>
            <person name="Vear F."/>
            <person name="Vautrin S."/>
            <person name="Crespi M."/>
            <person name="Mangin B."/>
            <person name="Burke J.M."/>
            <person name="Salse J."/>
            <person name="Munos S."/>
            <person name="Vincourt P."/>
            <person name="Rieseberg L.H."/>
            <person name="Langlade N.B."/>
        </authorList>
    </citation>
    <scope>NUCLEOTIDE SEQUENCE [LARGE SCALE GENOMIC DNA]</scope>
    <source>
        <strain evidence="2">cv. SF193</strain>
    </source>
</reference>
<dbReference type="InParanoid" id="A0A251TE67"/>
<dbReference type="EMBL" id="CM007900">
    <property type="protein sequence ID" value="OTG09368.1"/>
    <property type="molecule type" value="Genomic_DNA"/>
</dbReference>
<proteinExistence type="predicted"/>
<name>A0A251TE67_HELAN</name>
<evidence type="ECO:0000313" key="2">
    <source>
        <dbReference type="Proteomes" id="UP000215914"/>
    </source>
</evidence>
<keyword evidence="2" id="KW-1185">Reference proteome</keyword>
<dbReference type="Proteomes" id="UP000215914">
    <property type="component" value="Chromosome 11"/>
</dbReference>
<organism evidence="1 2">
    <name type="scientific">Helianthus annuus</name>
    <name type="common">Common sunflower</name>
    <dbReference type="NCBI Taxonomy" id="4232"/>
    <lineage>
        <taxon>Eukaryota</taxon>
        <taxon>Viridiplantae</taxon>
        <taxon>Streptophyta</taxon>
        <taxon>Embryophyta</taxon>
        <taxon>Tracheophyta</taxon>
        <taxon>Spermatophyta</taxon>
        <taxon>Magnoliopsida</taxon>
        <taxon>eudicotyledons</taxon>
        <taxon>Gunneridae</taxon>
        <taxon>Pentapetalae</taxon>
        <taxon>asterids</taxon>
        <taxon>campanulids</taxon>
        <taxon>Asterales</taxon>
        <taxon>Asteraceae</taxon>
        <taxon>Asteroideae</taxon>
        <taxon>Heliantheae alliance</taxon>
        <taxon>Heliantheae</taxon>
        <taxon>Helianthus</taxon>
    </lineage>
</organism>
<evidence type="ECO:0000313" key="1">
    <source>
        <dbReference type="EMBL" id="OTG09368.1"/>
    </source>
</evidence>
<sequence length="79" mass="9081">MSIYNGTLSGNFFSPILLSHYATLHTLSLRSIQCCQNYEFFSISNQKTLNVKQSSYNPIRFLSKAFPFIYTSVYNPITI</sequence>
<accession>A0A251TE67</accession>